<organism evidence="2 3">
    <name type="scientific">Vagococcus acidifermentans</name>
    <dbReference type="NCBI Taxonomy" id="564710"/>
    <lineage>
        <taxon>Bacteria</taxon>
        <taxon>Bacillati</taxon>
        <taxon>Bacillota</taxon>
        <taxon>Bacilli</taxon>
        <taxon>Lactobacillales</taxon>
        <taxon>Enterococcaceae</taxon>
        <taxon>Vagococcus</taxon>
    </lineage>
</organism>
<dbReference type="OrthoDB" id="9804563at2"/>
<keyword evidence="2" id="KW-0378">Hydrolase</keyword>
<sequence>MTAKLRNMTSLYLVNGEGILLLYRIGSRVADHLYVGSAGGHFEAHELNDAKACVLREAKEELDLDETDLHNLAMRYITLRLKNGEIRQNYYFFADLGSHADLTSTEGKLALFDYEEAAQVEMPVSARNVVDHYIREGKYTAELYAGITTEQGTSFVPLREF</sequence>
<dbReference type="AlphaFoldDB" id="A0A430ASY5"/>
<dbReference type="GO" id="GO:0016787">
    <property type="term" value="F:hydrolase activity"/>
    <property type="evidence" value="ECO:0007669"/>
    <property type="project" value="UniProtKB-KW"/>
</dbReference>
<dbReference type="SUPFAM" id="SSF55811">
    <property type="entry name" value="Nudix"/>
    <property type="match status" value="1"/>
</dbReference>
<reference evidence="2 3" key="1">
    <citation type="submission" date="2017-05" db="EMBL/GenBank/DDBJ databases">
        <title>Vagococcus spp. assemblies.</title>
        <authorList>
            <person name="Gulvik C.A."/>
        </authorList>
    </citation>
    <scope>NUCLEOTIDE SEQUENCE [LARGE SCALE GENOMIC DNA]</scope>
    <source>
        <strain evidence="2 3">LMG 24798</strain>
    </source>
</reference>
<dbReference type="EMBL" id="NGKC01000009">
    <property type="protein sequence ID" value="RSU11175.1"/>
    <property type="molecule type" value="Genomic_DNA"/>
</dbReference>
<dbReference type="InterPro" id="IPR000086">
    <property type="entry name" value="NUDIX_hydrolase_dom"/>
</dbReference>
<evidence type="ECO:0000313" key="2">
    <source>
        <dbReference type="EMBL" id="RSU11175.1"/>
    </source>
</evidence>
<dbReference type="Proteomes" id="UP000286773">
    <property type="component" value="Unassembled WGS sequence"/>
</dbReference>
<accession>A0A430ASY5</accession>
<dbReference type="InterPro" id="IPR015797">
    <property type="entry name" value="NUDIX_hydrolase-like_dom_sf"/>
</dbReference>
<evidence type="ECO:0000313" key="3">
    <source>
        <dbReference type="Proteomes" id="UP000286773"/>
    </source>
</evidence>
<evidence type="ECO:0000259" key="1">
    <source>
        <dbReference type="PROSITE" id="PS51462"/>
    </source>
</evidence>
<dbReference type="Gene3D" id="3.90.79.10">
    <property type="entry name" value="Nucleoside Triphosphate Pyrophosphohydrolase"/>
    <property type="match status" value="1"/>
</dbReference>
<dbReference type="PROSITE" id="PS51462">
    <property type="entry name" value="NUDIX"/>
    <property type="match status" value="1"/>
</dbReference>
<proteinExistence type="predicted"/>
<gene>
    <name evidence="2" type="ORF">CBF27_08730</name>
</gene>
<keyword evidence="3" id="KW-1185">Reference proteome</keyword>
<name>A0A430ASY5_9ENTE</name>
<dbReference type="RefSeq" id="WP_126813935.1">
    <property type="nucleotide sequence ID" value="NZ_NGKC01000009.1"/>
</dbReference>
<feature type="domain" description="Nudix hydrolase" evidence="1">
    <location>
        <begin position="4"/>
        <end position="136"/>
    </location>
</feature>
<dbReference type="Pfam" id="PF00293">
    <property type="entry name" value="NUDIX"/>
    <property type="match status" value="1"/>
</dbReference>
<protein>
    <submittedName>
        <fullName evidence="2">NUDIX hydrolase</fullName>
    </submittedName>
</protein>
<comment type="caution">
    <text evidence="2">The sequence shown here is derived from an EMBL/GenBank/DDBJ whole genome shotgun (WGS) entry which is preliminary data.</text>
</comment>